<evidence type="ECO:0000313" key="2">
    <source>
        <dbReference type="Proteomes" id="UP001057402"/>
    </source>
</evidence>
<reference evidence="2" key="1">
    <citation type="journal article" date="2023" name="Front. Plant Sci.">
        <title>Chromosomal-level genome assembly of Melastoma candidum provides insights into trichome evolution.</title>
        <authorList>
            <person name="Zhong Y."/>
            <person name="Wu W."/>
            <person name="Sun C."/>
            <person name="Zou P."/>
            <person name="Liu Y."/>
            <person name="Dai S."/>
            <person name="Zhou R."/>
        </authorList>
    </citation>
    <scope>NUCLEOTIDE SEQUENCE [LARGE SCALE GENOMIC DNA]</scope>
</reference>
<keyword evidence="2" id="KW-1185">Reference proteome</keyword>
<evidence type="ECO:0000313" key="1">
    <source>
        <dbReference type="EMBL" id="KAI4367855.1"/>
    </source>
</evidence>
<proteinExistence type="predicted"/>
<accession>A0ACB9QML2</accession>
<name>A0ACB9QML2_9MYRT</name>
<dbReference type="EMBL" id="CM042884">
    <property type="protein sequence ID" value="KAI4367855.1"/>
    <property type="molecule type" value="Genomic_DNA"/>
</dbReference>
<dbReference type="Proteomes" id="UP001057402">
    <property type="component" value="Chromosome 5"/>
</dbReference>
<gene>
    <name evidence="1" type="ORF">MLD38_016479</name>
</gene>
<protein>
    <submittedName>
        <fullName evidence="1">Uncharacterized protein</fullName>
    </submittedName>
</protein>
<comment type="caution">
    <text evidence="1">The sequence shown here is derived from an EMBL/GenBank/DDBJ whole genome shotgun (WGS) entry which is preliminary data.</text>
</comment>
<sequence>MNGSTDVGPAANGGSSACCSCPICLSPIDPLQESFLDRCFHKFCYNCITRWVGVVAKSSSMPLVSLDCPICKTESFSIIHDCDGNSFLRDYIDQIFTDRGSAFFTEAHKYRLRCYNDRPGSLGKIFDVSRFWKSQRYRQSNRWLLSWLRRELQTLMKEEDVDIVLHHIYGVIDSSLKRVDFVAAKSPENKQKEFKATVFAAAEPFLAGKADAFADEVELFLASGLTIEAYDEVYAEHLGLNARAVAGDLISEPSVNPHCPFLDGDPDETD</sequence>
<organism evidence="1 2">
    <name type="scientific">Melastoma candidum</name>
    <dbReference type="NCBI Taxonomy" id="119954"/>
    <lineage>
        <taxon>Eukaryota</taxon>
        <taxon>Viridiplantae</taxon>
        <taxon>Streptophyta</taxon>
        <taxon>Embryophyta</taxon>
        <taxon>Tracheophyta</taxon>
        <taxon>Spermatophyta</taxon>
        <taxon>Magnoliopsida</taxon>
        <taxon>eudicotyledons</taxon>
        <taxon>Gunneridae</taxon>
        <taxon>Pentapetalae</taxon>
        <taxon>rosids</taxon>
        <taxon>malvids</taxon>
        <taxon>Myrtales</taxon>
        <taxon>Melastomataceae</taxon>
        <taxon>Melastomatoideae</taxon>
        <taxon>Melastomateae</taxon>
        <taxon>Melastoma</taxon>
    </lineage>
</organism>